<evidence type="ECO:0000256" key="4">
    <source>
        <dbReference type="ARBA" id="ARBA00022448"/>
    </source>
</evidence>
<feature type="coiled-coil region" evidence="11">
    <location>
        <begin position="158"/>
        <end position="206"/>
    </location>
</feature>
<comment type="function">
    <text evidence="10">RNA-binding protein that binds specific mRNAs including the ASH1 mRNA, coding for a repressor of the HO endonuclease. Part of the mRNA localization machinery that restricts accumulation of certain proteins to the bud and in the daughter cell. Required for the delivery of cortical endoplasmic reticulum into the emerging bud.</text>
</comment>
<dbReference type="OrthoDB" id="6088208at2759"/>
<keyword evidence="6 11" id="KW-0256">Endoplasmic reticulum</keyword>
<feature type="region of interest" description="Disordered" evidence="12">
    <location>
        <begin position="63"/>
        <end position="99"/>
    </location>
</feature>
<name>A0A9P6WBR2_MAUEX</name>
<accession>A0A9P6WBR2</accession>
<sequence length="515" mass="58711">MTLSTQENPFTQHKVMQSDMHKGSQSSFFEAEIEHILKEDEDEEDEENEITMITALDDEKKTNNRINIEENDQENDDDTKCDSEISGSNGHSKEASLSNNINTSSSSVIESLHEKIDSLTNTNLKLTVQSHNLLEDLEHSQKKEIKLNENISLYNHEYENLNLMLQRKVRKIHSTEEEVNHVREKLSTLKEQNEELSDKISNISSTTNNTRVQIDSLRDKYTLLMDSNENYKNSRLDEIKDLQNEIEQLRDSLISTFNIGSDSHMDDVDKAKQLDSLIHQYKKDLQAVKEMNSFDEQSFLQHQITSTIESRKMKSMINLYKVGIKVANNYINDETQDTNYSIPENIFKSEVASTLENELKQKDTKKNFMSYQNIRNQTFDTPFLPNKSPHGSTPPLGRTKLTPVMNSSPRNNLSPTLGTSPSNSNNVAGNKNRRSFYSSSINTSQLPGTRIGSNNTLPGTRIGSNNVLPGVRMVSNERETPSPPLASSEKINRVPSDTINPFTNKASKQFERRKR</sequence>
<evidence type="ECO:0000256" key="8">
    <source>
        <dbReference type="ARBA" id="ARBA00023054"/>
    </source>
</evidence>
<dbReference type="Pfam" id="PF17078">
    <property type="entry name" value="SHE3"/>
    <property type="match status" value="1"/>
</dbReference>
<keyword evidence="8 11" id="KW-0175">Coiled coil</keyword>
<evidence type="ECO:0000313" key="14">
    <source>
        <dbReference type="Proteomes" id="UP000750334"/>
    </source>
</evidence>
<dbReference type="GO" id="GO:0051028">
    <property type="term" value="P:mRNA transport"/>
    <property type="evidence" value="ECO:0007669"/>
    <property type="project" value="UniProtKB-UniRule"/>
</dbReference>
<protein>
    <recommendedName>
        <fullName evidence="3 11">SWI5-dependent HO expression protein 3</fullName>
    </recommendedName>
</protein>
<evidence type="ECO:0000256" key="11">
    <source>
        <dbReference type="RuleBase" id="RU362142"/>
    </source>
</evidence>
<evidence type="ECO:0000256" key="6">
    <source>
        <dbReference type="ARBA" id="ARBA00022824"/>
    </source>
</evidence>
<feature type="region of interest" description="Disordered" evidence="12">
    <location>
        <begin position="1"/>
        <end position="25"/>
    </location>
</feature>
<evidence type="ECO:0000256" key="7">
    <source>
        <dbReference type="ARBA" id="ARBA00022884"/>
    </source>
</evidence>
<evidence type="ECO:0000256" key="12">
    <source>
        <dbReference type="SAM" id="MobiDB-lite"/>
    </source>
</evidence>
<feature type="compositionally biased region" description="Polar residues" evidence="12">
    <location>
        <begin position="495"/>
        <end position="507"/>
    </location>
</feature>
<organism evidence="13 14">
    <name type="scientific">Maudiozyma exigua</name>
    <name type="common">Yeast</name>
    <name type="synonym">Kazachstania exigua</name>
    <dbReference type="NCBI Taxonomy" id="34358"/>
    <lineage>
        <taxon>Eukaryota</taxon>
        <taxon>Fungi</taxon>
        <taxon>Dikarya</taxon>
        <taxon>Ascomycota</taxon>
        <taxon>Saccharomycotina</taxon>
        <taxon>Saccharomycetes</taxon>
        <taxon>Saccharomycetales</taxon>
        <taxon>Saccharomycetaceae</taxon>
        <taxon>Maudiozyma</taxon>
    </lineage>
</organism>
<keyword evidence="7 11" id="KW-0694">RNA-binding</keyword>
<feature type="region of interest" description="Disordered" evidence="12">
    <location>
        <begin position="379"/>
        <end position="515"/>
    </location>
</feature>
<dbReference type="InterPro" id="IPR031398">
    <property type="entry name" value="She3"/>
</dbReference>
<dbReference type="GO" id="GO:0048309">
    <property type="term" value="P:endoplasmic reticulum inheritance"/>
    <property type="evidence" value="ECO:0007669"/>
    <property type="project" value="InterPro"/>
</dbReference>
<keyword evidence="5 11" id="KW-0509">mRNA transport</keyword>
<keyword evidence="14" id="KW-1185">Reference proteome</keyword>
<keyword evidence="9 11" id="KW-0472">Membrane</keyword>
<dbReference type="GO" id="GO:0005789">
    <property type="term" value="C:endoplasmic reticulum membrane"/>
    <property type="evidence" value="ECO:0007669"/>
    <property type="project" value="UniProtKB-SubCell"/>
</dbReference>
<feature type="coiled-coil region" evidence="11">
    <location>
        <begin position="232"/>
        <end position="291"/>
    </location>
</feature>
<evidence type="ECO:0000256" key="10">
    <source>
        <dbReference type="ARBA" id="ARBA00024975"/>
    </source>
</evidence>
<comment type="caution">
    <text evidence="13">The sequence shown here is derived from an EMBL/GenBank/DDBJ whole genome shotgun (WGS) entry which is preliminary data.</text>
</comment>
<evidence type="ECO:0000256" key="9">
    <source>
        <dbReference type="ARBA" id="ARBA00023136"/>
    </source>
</evidence>
<dbReference type="AlphaFoldDB" id="A0A9P6WBR2"/>
<comment type="subcellular location">
    <subcellularLocation>
        <location evidence="1 11">Endoplasmic reticulum membrane</location>
        <topology evidence="1 11">Peripheral membrane protein</topology>
    </subcellularLocation>
</comment>
<reference evidence="13 14" key="1">
    <citation type="submission" date="2020-11" db="EMBL/GenBank/DDBJ databases">
        <title>Kefir isolates.</title>
        <authorList>
            <person name="Marcisauskas S."/>
            <person name="Kim Y."/>
            <person name="Blasche S."/>
        </authorList>
    </citation>
    <scope>NUCLEOTIDE SEQUENCE [LARGE SCALE GENOMIC DNA]</scope>
    <source>
        <strain evidence="13 14">OG2</strain>
    </source>
</reference>
<evidence type="ECO:0000256" key="2">
    <source>
        <dbReference type="ARBA" id="ARBA00008123"/>
    </source>
</evidence>
<gene>
    <name evidence="13" type="primary">SHE3_1</name>
    <name evidence="11" type="synonym">SHE3</name>
    <name evidence="13" type="ORF">C6P45_004561</name>
</gene>
<evidence type="ECO:0000256" key="5">
    <source>
        <dbReference type="ARBA" id="ARBA00022816"/>
    </source>
</evidence>
<keyword evidence="4 11" id="KW-0813">Transport</keyword>
<feature type="compositionally biased region" description="Polar residues" evidence="12">
    <location>
        <begin position="1"/>
        <end position="15"/>
    </location>
</feature>
<evidence type="ECO:0000256" key="1">
    <source>
        <dbReference type="ARBA" id="ARBA00004406"/>
    </source>
</evidence>
<comment type="similarity">
    <text evidence="2 11">Belongs to the SHE3 family.</text>
</comment>
<dbReference type="EMBL" id="PUHR01000063">
    <property type="protein sequence ID" value="KAG0668590.1"/>
    <property type="molecule type" value="Genomic_DNA"/>
</dbReference>
<feature type="compositionally biased region" description="Polar residues" evidence="12">
    <location>
        <begin position="404"/>
        <end position="467"/>
    </location>
</feature>
<dbReference type="Proteomes" id="UP000750334">
    <property type="component" value="Unassembled WGS sequence"/>
</dbReference>
<evidence type="ECO:0000313" key="13">
    <source>
        <dbReference type="EMBL" id="KAG0668590.1"/>
    </source>
</evidence>
<evidence type="ECO:0000256" key="3">
    <source>
        <dbReference type="ARBA" id="ARBA00019884"/>
    </source>
</evidence>
<proteinExistence type="inferred from homology"/>
<dbReference type="GO" id="GO:0003723">
    <property type="term" value="F:RNA binding"/>
    <property type="evidence" value="ECO:0007669"/>
    <property type="project" value="UniProtKB-KW"/>
</dbReference>